<accession>A0A0K0YAV9</accession>
<evidence type="ECO:0000256" key="5">
    <source>
        <dbReference type="ARBA" id="ARBA00022463"/>
    </source>
</evidence>
<evidence type="ECO:0000256" key="2">
    <source>
        <dbReference type="ARBA" id="ARBA00004407"/>
    </source>
</evidence>
<keyword evidence="8 10" id="KW-1035">Host cytoplasm</keyword>
<proteinExistence type="inferred from homology"/>
<evidence type="ECO:0000256" key="7">
    <source>
        <dbReference type="ARBA" id="ARBA00022632"/>
    </source>
</evidence>
<dbReference type="GO" id="GO:0044220">
    <property type="term" value="C:host cell perinuclear region of cytoplasm"/>
    <property type="evidence" value="ECO:0007669"/>
    <property type="project" value="UniProtKB-SubCell"/>
</dbReference>
<evidence type="ECO:0000256" key="9">
    <source>
        <dbReference type="ARBA" id="ARBA00023280"/>
    </source>
</evidence>
<comment type="similarity">
    <text evidence="3 10">Belongs to the geminiviridae protein AV2/V2 family.</text>
</comment>
<protein>
    <recommendedName>
        <fullName evidence="10">Protein V2</fullName>
    </recommendedName>
</protein>
<reference evidence="12" key="1">
    <citation type="journal article" date="2015" name="Plant Dis.">
        <title>Dwarf Mosaic Disease of French Bean in India Caused by Rhynchosia yellow mosaic virus in Association With a Betasatellite.</title>
        <authorList>
            <person name="Bhatt B.S."/>
            <person name="Rathmore S."/>
            <person name="Singh A.K."/>
        </authorList>
    </citation>
    <scope>NUCLEOTIDE SEQUENCE</scope>
</reference>
<dbReference type="Pfam" id="PF01524">
    <property type="entry name" value="Gemini_V2"/>
    <property type="match status" value="1"/>
</dbReference>
<dbReference type="EMBL" id="KP752090">
    <property type="protein sequence ID" value="AKS48115.1"/>
    <property type="molecule type" value="Genomic_DNA"/>
</dbReference>
<keyword evidence="7" id="KW-1090">Inhibition of host innate immune response by virus</keyword>
<evidence type="ECO:0000256" key="3">
    <source>
        <dbReference type="ARBA" id="ARBA00009397"/>
    </source>
</evidence>
<evidence type="ECO:0000256" key="11">
    <source>
        <dbReference type="SAM" id="MobiDB-lite"/>
    </source>
</evidence>
<evidence type="ECO:0000256" key="4">
    <source>
        <dbReference type="ARBA" id="ARBA00011105"/>
    </source>
</evidence>
<name>A0A0K0YAV9_9GEMI</name>
<keyword evidence="6 10" id="KW-0945">Host-virus interaction</keyword>
<evidence type="ECO:0000256" key="8">
    <source>
        <dbReference type="ARBA" id="ARBA00023200"/>
    </source>
</evidence>
<dbReference type="GO" id="GO:0052170">
    <property type="term" value="P:symbiont-mediated suppression of host innate immune response"/>
    <property type="evidence" value="ECO:0007669"/>
    <property type="project" value="UniProtKB-KW"/>
</dbReference>
<comment type="subcellular location">
    <subcellularLocation>
        <location evidence="2 10">Host cytoplasm</location>
        <location evidence="2 10">Host perinuclear region</location>
    </subcellularLocation>
</comment>
<evidence type="ECO:0000313" key="12">
    <source>
        <dbReference type="EMBL" id="AKS48115.1"/>
    </source>
</evidence>
<comment type="subunit">
    <text evidence="4 10">Interacts with host SGS3.</text>
</comment>
<keyword evidence="5 10" id="KW-0941">Suppressor of RNA silencing</keyword>
<comment type="function">
    <text evidence="1 10">Through its interaction with host SGS3, acts as a suppressor of RNA-mediated gene silencing, also known as post-transcriptional gene silencing (PTGS), a mechanism of plant viral defense that limits the accumulation of viral RNAs.</text>
</comment>
<sequence>MWDPLLNDFPLSLHGLRCMLAIKYLHAVQEGYPPHSLGYLFLQELVRIVRCRDHAKAELRYGILKSDVISAEKTDFRQPSVPSCSCFTCPHHGQKKGMGQSPDESEAPLLSVVSHSRRPARV</sequence>
<keyword evidence="12" id="KW-0946">Virion</keyword>
<evidence type="ECO:0000256" key="6">
    <source>
        <dbReference type="ARBA" id="ARBA00022581"/>
    </source>
</evidence>
<dbReference type="GO" id="GO:0019028">
    <property type="term" value="C:viral capsid"/>
    <property type="evidence" value="ECO:0007669"/>
    <property type="project" value="UniProtKB-KW"/>
</dbReference>
<dbReference type="InterPro" id="IPR002511">
    <property type="entry name" value="Gemini_V2"/>
</dbReference>
<organism evidence="12">
    <name type="scientific">Rhynchosia yellow mosaic virus</name>
    <dbReference type="NCBI Taxonomy" id="529680"/>
    <lineage>
        <taxon>Viruses</taxon>
        <taxon>Monodnaviria</taxon>
        <taxon>Shotokuvirae</taxon>
        <taxon>Cressdnaviricota</taxon>
        <taxon>Repensiviricetes</taxon>
        <taxon>Geplafuvirales</taxon>
        <taxon>Geminiviridae</taxon>
        <taxon>Begomovirus</taxon>
        <taxon>Begomovirus rhynchosiaflavi</taxon>
    </lineage>
</organism>
<evidence type="ECO:0000256" key="10">
    <source>
        <dbReference type="RuleBase" id="RU364051"/>
    </source>
</evidence>
<feature type="region of interest" description="Disordered" evidence="11">
    <location>
        <begin position="92"/>
        <end position="122"/>
    </location>
</feature>
<dbReference type="GO" id="GO:0060967">
    <property type="term" value="P:negative regulation of gene silencing by regulatory ncRNA"/>
    <property type="evidence" value="ECO:0007669"/>
    <property type="project" value="InterPro"/>
</dbReference>
<keyword evidence="9" id="KW-0899">Viral immunoevasion</keyword>
<gene>
    <name evidence="12" type="primary">AV2</name>
</gene>
<evidence type="ECO:0000256" key="1">
    <source>
        <dbReference type="ARBA" id="ARBA00003603"/>
    </source>
</evidence>
<keyword evidence="12" id="KW-0167">Capsid protein</keyword>